<dbReference type="EMBL" id="JAAGLI010000216">
    <property type="protein sequence ID" value="NEA22701.1"/>
    <property type="molecule type" value="Genomic_DNA"/>
</dbReference>
<feature type="region of interest" description="Disordered" evidence="1">
    <location>
        <begin position="1"/>
        <end position="47"/>
    </location>
</feature>
<accession>A0A6L9QBB3</accession>
<reference evidence="2 3" key="1">
    <citation type="submission" date="2020-01" db="EMBL/GenBank/DDBJ databases">
        <title>Insect and environment-associated Actinomycetes.</title>
        <authorList>
            <person name="Currrie C."/>
            <person name="Chevrette M."/>
            <person name="Carlson C."/>
            <person name="Stubbendieck R."/>
            <person name="Wendt-Pienkowski E."/>
        </authorList>
    </citation>
    <scope>NUCLEOTIDE SEQUENCE [LARGE SCALE GENOMIC DNA]</scope>
    <source>
        <strain evidence="2 3">SID10258</strain>
    </source>
</reference>
<feature type="non-terminal residue" evidence="2">
    <location>
        <position position="47"/>
    </location>
</feature>
<dbReference type="AlphaFoldDB" id="A0A6L9QBB3"/>
<feature type="compositionally biased region" description="Basic and acidic residues" evidence="1">
    <location>
        <begin position="37"/>
        <end position="47"/>
    </location>
</feature>
<protein>
    <submittedName>
        <fullName evidence="2">Uncharacterized protein</fullName>
    </submittedName>
</protein>
<proteinExistence type="predicted"/>
<gene>
    <name evidence="2" type="ORF">G3I70_09370</name>
</gene>
<evidence type="ECO:0000256" key="1">
    <source>
        <dbReference type="SAM" id="MobiDB-lite"/>
    </source>
</evidence>
<organism evidence="2 3">
    <name type="scientific">Actinomadura bangladeshensis</name>
    <dbReference type="NCBI Taxonomy" id="453573"/>
    <lineage>
        <taxon>Bacteria</taxon>
        <taxon>Bacillati</taxon>
        <taxon>Actinomycetota</taxon>
        <taxon>Actinomycetes</taxon>
        <taxon>Streptosporangiales</taxon>
        <taxon>Thermomonosporaceae</taxon>
        <taxon>Actinomadura</taxon>
    </lineage>
</organism>
<evidence type="ECO:0000313" key="2">
    <source>
        <dbReference type="EMBL" id="NEA22701.1"/>
    </source>
</evidence>
<sequence>MHLPLPAAPGGMRGAERQPGAQPEPPASGAAVLQRPAEQRDPLGEPD</sequence>
<name>A0A6L9QBB3_9ACTN</name>
<comment type="caution">
    <text evidence="2">The sequence shown here is derived from an EMBL/GenBank/DDBJ whole genome shotgun (WGS) entry which is preliminary data.</text>
</comment>
<dbReference type="Proteomes" id="UP000475532">
    <property type="component" value="Unassembled WGS sequence"/>
</dbReference>
<evidence type="ECO:0000313" key="3">
    <source>
        <dbReference type="Proteomes" id="UP000475532"/>
    </source>
</evidence>